<dbReference type="Proteomes" id="UP001626628">
    <property type="component" value="Chromosome"/>
</dbReference>
<dbReference type="RefSeq" id="WP_407287623.1">
    <property type="nucleotide sequence ID" value="NZ_CP147982.1"/>
</dbReference>
<dbReference type="EMBL" id="CP147982">
    <property type="protein sequence ID" value="WXK78988.1"/>
    <property type="molecule type" value="Genomic_DNA"/>
</dbReference>
<protein>
    <submittedName>
        <fullName evidence="1">Uncharacterized protein</fullName>
    </submittedName>
</protein>
<evidence type="ECO:0000313" key="1">
    <source>
        <dbReference type="EMBL" id="WXK78988.1"/>
    </source>
</evidence>
<accession>A0ABZ2QR01</accession>
<gene>
    <name evidence="1" type="ORF">WAB15_25040</name>
</gene>
<keyword evidence="2" id="KW-1185">Reference proteome</keyword>
<name>A0ABZ2QR01_9ACTN</name>
<organism evidence="1 2">
    <name type="scientific">Streptomyces sirii</name>
    <dbReference type="NCBI Taxonomy" id="3127701"/>
    <lineage>
        <taxon>Bacteria</taxon>
        <taxon>Bacillati</taxon>
        <taxon>Actinomycetota</taxon>
        <taxon>Actinomycetes</taxon>
        <taxon>Kitasatosporales</taxon>
        <taxon>Streptomycetaceae</taxon>
        <taxon>Streptomyces</taxon>
    </lineage>
</organism>
<proteinExistence type="predicted"/>
<sequence>MGDYFQTIVDVDATAEDAARLGAKVVAWLVAEGIVEAEPSNCVLDGDGRGHAAGPRYGTAVHDDTYENGGLYVHVGRTMFDSGQGHPEAVTCPHCSARTELTLADQPWEPDDEAWGPFRGAIRGWDEGDAEATKVGCRSCGRAAPVDRWRWKDDFFAFGHLGFTFWNWTNLRDAFVAEFSPRLGGHRTVELGGKL</sequence>
<evidence type="ECO:0000313" key="2">
    <source>
        <dbReference type="Proteomes" id="UP001626628"/>
    </source>
</evidence>
<reference evidence="1 2" key="1">
    <citation type="submission" date="2024-03" db="EMBL/GenBank/DDBJ databases">
        <title>The complete genome of Streptomyces sirii sp.nov.</title>
        <authorList>
            <person name="Zakalyukina Y.V."/>
            <person name="Belik A.R."/>
            <person name="Biryukov M.V."/>
            <person name="Baturina O.A."/>
            <person name="Kabilov M.R."/>
        </authorList>
    </citation>
    <scope>NUCLEOTIDE SEQUENCE [LARGE SCALE GENOMIC DNA]</scope>
    <source>
        <strain evidence="1 2">BP-8</strain>
    </source>
</reference>